<organism evidence="1 2">
    <name type="scientific">Armillaria luteobubalina</name>
    <dbReference type="NCBI Taxonomy" id="153913"/>
    <lineage>
        <taxon>Eukaryota</taxon>
        <taxon>Fungi</taxon>
        <taxon>Dikarya</taxon>
        <taxon>Basidiomycota</taxon>
        <taxon>Agaricomycotina</taxon>
        <taxon>Agaricomycetes</taxon>
        <taxon>Agaricomycetidae</taxon>
        <taxon>Agaricales</taxon>
        <taxon>Marasmiineae</taxon>
        <taxon>Physalacriaceae</taxon>
        <taxon>Armillaria</taxon>
    </lineage>
</organism>
<comment type="caution">
    <text evidence="1">The sequence shown here is derived from an EMBL/GenBank/DDBJ whole genome shotgun (WGS) entry which is preliminary data.</text>
</comment>
<keyword evidence="2" id="KW-1185">Reference proteome</keyword>
<name>A0AA39PWW5_9AGAR</name>
<proteinExistence type="predicted"/>
<feature type="non-terminal residue" evidence="1">
    <location>
        <position position="1"/>
    </location>
</feature>
<dbReference type="Gene3D" id="2.170.15.10">
    <property type="entry name" value="Proaerolysin, chain A, domain 3"/>
    <property type="match status" value="1"/>
</dbReference>
<evidence type="ECO:0000313" key="1">
    <source>
        <dbReference type="EMBL" id="KAK0491911.1"/>
    </source>
</evidence>
<dbReference type="EMBL" id="JAUEPU010000032">
    <property type="protein sequence ID" value="KAK0491911.1"/>
    <property type="molecule type" value="Genomic_DNA"/>
</dbReference>
<accession>A0AA39PWW5</accession>
<dbReference type="Proteomes" id="UP001175228">
    <property type="component" value="Unassembled WGS sequence"/>
</dbReference>
<protein>
    <submittedName>
        <fullName evidence="1">Uncharacterized protein</fullName>
    </submittedName>
</protein>
<dbReference type="AlphaFoldDB" id="A0AA39PWW5"/>
<reference evidence="1" key="1">
    <citation type="submission" date="2023-06" db="EMBL/GenBank/DDBJ databases">
        <authorList>
            <consortium name="Lawrence Berkeley National Laboratory"/>
            <person name="Ahrendt S."/>
            <person name="Sahu N."/>
            <person name="Indic B."/>
            <person name="Wong-Bajracharya J."/>
            <person name="Merenyi Z."/>
            <person name="Ke H.-M."/>
            <person name="Monk M."/>
            <person name="Kocsube S."/>
            <person name="Drula E."/>
            <person name="Lipzen A."/>
            <person name="Balint B."/>
            <person name="Henrissat B."/>
            <person name="Andreopoulos B."/>
            <person name="Martin F.M."/>
            <person name="Harder C.B."/>
            <person name="Rigling D."/>
            <person name="Ford K.L."/>
            <person name="Foster G.D."/>
            <person name="Pangilinan J."/>
            <person name="Papanicolaou A."/>
            <person name="Barry K."/>
            <person name="LaButti K."/>
            <person name="Viragh M."/>
            <person name="Koriabine M."/>
            <person name="Yan M."/>
            <person name="Riley R."/>
            <person name="Champramary S."/>
            <person name="Plett K.L."/>
            <person name="Tsai I.J."/>
            <person name="Slot J."/>
            <person name="Sipos G."/>
            <person name="Plett J."/>
            <person name="Nagy L.G."/>
            <person name="Grigoriev I.V."/>
        </authorList>
    </citation>
    <scope>NUCLEOTIDE SEQUENCE</scope>
    <source>
        <strain evidence="1">HWK02</strain>
    </source>
</reference>
<evidence type="ECO:0000313" key="2">
    <source>
        <dbReference type="Proteomes" id="UP001175228"/>
    </source>
</evidence>
<sequence length="76" mass="8871">MMVRWNNGRAHNIPRNIFWSCEEAIMVVKRIDYDVAHSGKILSMTPYVLANQTLKNNSDDEQEMSFDFSKTVIHIL</sequence>
<gene>
    <name evidence="1" type="ORF">EDD18DRAFT_1185333</name>
</gene>